<dbReference type="Gramene" id="Mp8g17220.1">
    <property type="protein sequence ID" value="Mp8g17220.1.cds"/>
    <property type="gene ID" value="Mp8g17220"/>
</dbReference>
<evidence type="ECO:0000313" key="2">
    <source>
        <dbReference type="EMBL" id="PTQ42310.1"/>
    </source>
</evidence>
<keyword evidence="3" id="KW-1185">Reference proteome</keyword>
<feature type="compositionally biased region" description="Basic and acidic residues" evidence="1">
    <location>
        <begin position="79"/>
        <end position="96"/>
    </location>
</feature>
<dbReference type="EMBL" id="KZ772702">
    <property type="protein sequence ID" value="PTQ42310.1"/>
    <property type="molecule type" value="Genomic_DNA"/>
</dbReference>
<evidence type="ECO:0000313" key="3">
    <source>
        <dbReference type="Proteomes" id="UP000244005"/>
    </source>
</evidence>
<dbReference type="AlphaFoldDB" id="A0A2R6X886"/>
<organism evidence="2 3">
    <name type="scientific">Marchantia polymorpha</name>
    <name type="common">Common liverwort</name>
    <name type="synonym">Marchantia aquatica</name>
    <dbReference type="NCBI Taxonomy" id="3197"/>
    <lineage>
        <taxon>Eukaryota</taxon>
        <taxon>Viridiplantae</taxon>
        <taxon>Streptophyta</taxon>
        <taxon>Embryophyta</taxon>
        <taxon>Marchantiophyta</taxon>
        <taxon>Marchantiopsida</taxon>
        <taxon>Marchantiidae</taxon>
        <taxon>Marchantiales</taxon>
        <taxon>Marchantiaceae</taxon>
        <taxon>Marchantia</taxon>
    </lineage>
</organism>
<gene>
    <name evidence="2" type="ORF">MARPO_0030s0055</name>
</gene>
<protein>
    <submittedName>
        <fullName evidence="2">Uncharacterized protein</fullName>
    </submittedName>
</protein>
<evidence type="ECO:0000256" key="1">
    <source>
        <dbReference type="SAM" id="MobiDB-lite"/>
    </source>
</evidence>
<name>A0A2R6X886_MARPO</name>
<sequence>MLSKRGFCESNGEAWHGAFEEGEKRERFFRTLEGPNQMRHTWPDVRMMEIGSNLTVVPRLALFYLHNRRPTLGNSWNGQEERERESHIENWVDDSH</sequence>
<reference evidence="3" key="1">
    <citation type="journal article" date="2017" name="Cell">
        <title>Insights into land plant evolution garnered from the Marchantia polymorpha genome.</title>
        <authorList>
            <person name="Bowman J.L."/>
            <person name="Kohchi T."/>
            <person name="Yamato K.T."/>
            <person name="Jenkins J."/>
            <person name="Shu S."/>
            <person name="Ishizaki K."/>
            <person name="Yamaoka S."/>
            <person name="Nishihama R."/>
            <person name="Nakamura Y."/>
            <person name="Berger F."/>
            <person name="Adam C."/>
            <person name="Aki S.S."/>
            <person name="Althoff F."/>
            <person name="Araki T."/>
            <person name="Arteaga-Vazquez M.A."/>
            <person name="Balasubrmanian S."/>
            <person name="Barry K."/>
            <person name="Bauer D."/>
            <person name="Boehm C.R."/>
            <person name="Briginshaw L."/>
            <person name="Caballero-Perez J."/>
            <person name="Catarino B."/>
            <person name="Chen F."/>
            <person name="Chiyoda S."/>
            <person name="Chovatia M."/>
            <person name="Davies K.M."/>
            <person name="Delmans M."/>
            <person name="Demura T."/>
            <person name="Dierschke T."/>
            <person name="Dolan L."/>
            <person name="Dorantes-Acosta A.E."/>
            <person name="Eklund D.M."/>
            <person name="Florent S.N."/>
            <person name="Flores-Sandoval E."/>
            <person name="Fujiyama A."/>
            <person name="Fukuzawa H."/>
            <person name="Galik B."/>
            <person name="Grimanelli D."/>
            <person name="Grimwood J."/>
            <person name="Grossniklaus U."/>
            <person name="Hamada T."/>
            <person name="Haseloff J."/>
            <person name="Hetherington A.J."/>
            <person name="Higo A."/>
            <person name="Hirakawa Y."/>
            <person name="Hundley H.N."/>
            <person name="Ikeda Y."/>
            <person name="Inoue K."/>
            <person name="Inoue S.I."/>
            <person name="Ishida S."/>
            <person name="Jia Q."/>
            <person name="Kakita M."/>
            <person name="Kanazawa T."/>
            <person name="Kawai Y."/>
            <person name="Kawashima T."/>
            <person name="Kennedy M."/>
            <person name="Kinose K."/>
            <person name="Kinoshita T."/>
            <person name="Kohara Y."/>
            <person name="Koide E."/>
            <person name="Komatsu K."/>
            <person name="Kopischke S."/>
            <person name="Kubo M."/>
            <person name="Kyozuka J."/>
            <person name="Lagercrantz U."/>
            <person name="Lin S.S."/>
            <person name="Lindquist E."/>
            <person name="Lipzen A.M."/>
            <person name="Lu C.W."/>
            <person name="De Luna E."/>
            <person name="Martienssen R.A."/>
            <person name="Minamino N."/>
            <person name="Mizutani M."/>
            <person name="Mizutani M."/>
            <person name="Mochizuki N."/>
            <person name="Monte I."/>
            <person name="Mosher R."/>
            <person name="Nagasaki H."/>
            <person name="Nakagami H."/>
            <person name="Naramoto S."/>
            <person name="Nishitani K."/>
            <person name="Ohtani M."/>
            <person name="Okamoto T."/>
            <person name="Okumura M."/>
            <person name="Phillips J."/>
            <person name="Pollak B."/>
            <person name="Reinders A."/>
            <person name="Rovekamp M."/>
            <person name="Sano R."/>
            <person name="Sawa S."/>
            <person name="Schmid M.W."/>
            <person name="Shirakawa M."/>
            <person name="Solano R."/>
            <person name="Spunde A."/>
            <person name="Suetsugu N."/>
            <person name="Sugano S."/>
            <person name="Sugiyama A."/>
            <person name="Sun R."/>
            <person name="Suzuki Y."/>
            <person name="Takenaka M."/>
            <person name="Takezawa D."/>
            <person name="Tomogane H."/>
            <person name="Tsuzuki M."/>
            <person name="Ueda T."/>
            <person name="Umeda M."/>
            <person name="Ward J.M."/>
            <person name="Watanabe Y."/>
            <person name="Yazaki K."/>
            <person name="Yokoyama R."/>
            <person name="Yoshitake Y."/>
            <person name="Yotsui I."/>
            <person name="Zachgo S."/>
            <person name="Schmutz J."/>
        </authorList>
    </citation>
    <scope>NUCLEOTIDE SEQUENCE [LARGE SCALE GENOMIC DNA]</scope>
    <source>
        <strain evidence="3">Tak-1</strain>
    </source>
</reference>
<proteinExistence type="predicted"/>
<accession>A0A2R6X886</accession>
<feature type="region of interest" description="Disordered" evidence="1">
    <location>
        <begin position="70"/>
        <end position="96"/>
    </location>
</feature>
<dbReference type="Proteomes" id="UP000244005">
    <property type="component" value="Unassembled WGS sequence"/>
</dbReference>